<name>A0A1D1UG50_RAMVA</name>
<evidence type="ECO:0000259" key="9">
    <source>
        <dbReference type="Pfam" id="PF01094"/>
    </source>
</evidence>
<evidence type="ECO:0000256" key="3">
    <source>
        <dbReference type="ARBA" id="ARBA00022729"/>
    </source>
</evidence>
<dbReference type="CDD" id="cd06352">
    <property type="entry name" value="PBP1_NPR_GC-like"/>
    <property type="match status" value="1"/>
</dbReference>
<comment type="caution">
    <text evidence="10">The sequence shown here is derived from an EMBL/GenBank/DDBJ whole genome shotgun (WGS) entry which is preliminary data.</text>
</comment>
<dbReference type="AlphaFoldDB" id="A0A1D1UG50"/>
<evidence type="ECO:0000256" key="8">
    <source>
        <dbReference type="SAM" id="Phobius"/>
    </source>
</evidence>
<feature type="transmembrane region" description="Helical" evidence="8">
    <location>
        <begin position="351"/>
        <end position="372"/>
    </location>
</feature>
<dbReference type="InterPro" id="IPR028082">
    <property type="entry name" value="Peripla_BP_I"/>
</dbReference>
<dbReference type="EMBL" id="BDGG01000001">
    <property type="protein sequence ID" value="GAU88431.1"/>
    <property type="molecule type" value="Genomic_DNA"/>
</dbReference>
<proteinExistence type="predicted"/>
<dbReference type="PANTHER" id="PTHR44755">
    <property type="entry name" value="NATRIURETIC PEPTIDE RECEPTOR 3-RELATED"/>
    <property type="match status" value="1"/>
</dbReference>
<dbReference type="OrthoDB" id="1890790at2759"/>
<protein>
    <recommendedName>
        <fullName evidence="9">Receptor ligand binding region domain-containing protein</fullName>
    </recommendedName>
</protein>
<reference evidence="10 11" key="1">
    <citation type="journal article" date="2016" name="Nat. Commun.">
        <title>Extremotolerant tardigrade genome and improved radiotolerance of human cultured cells by tardigrade-unique protein.</title>
        <authorList>
            <person name="Hashimoto T."/>
            <person name="Horikawa D.D."/>
            <person name="Saito Y."/>
            <person name="Kuwahara H."/>
            <person name="Kozuka-Hata H."/>
            <person name="Shin-I T."/>
            <person name="Minakuchi Y."/>
            <person name="Ohishi K."/>
            <person name="Motoyama A."/>
            <person name="Aizu T."/>
            <person name="Enomoto A."/>
            <person name="Kondo K."/>
            <person name="Tanaka S."/>
            <person name="Hara Y."/>
            <person name="Koshikawa S."/>
            <person name="Sagara H."/>
            <person name="Miura T."/>
            <person name="Yokobori S."/>
            <person name="Miyagawa K."/>
            <person name="Suzuki Y."/>
            <person name="Kubo T."/>
            <person name="Oyama M."/>
            <person name="Kohara Y."/>
            <person name="Fujiyama A."/>
            <person name="Arakawa K."/>
            <person name="Katayama T."/>
            <person name="Toyoda A."/>
            <person name="Kunieda T."/>
        </authorList>
    </citation>
    <scope>NUCLEOTIDE SEQUENCE [LARGE SCALE GENOMIC DNA]</scope>
    <source>
        <strain evidence="10 11">YOKOZUNA-1</strain>
    </source>
</reference>
<dbReference type="InterPro" id="IPR001828">
    <property type="entry name" value="ANF_lig-bd_rcpt"/>
</dbReference>
<keyword evidence="7" id="KW-0325">Glycoprotein</keyword>
<evidence type="ECO:0000256" key="4">
    <source>
        <dbReference type="ARBA" id="ARBA00022989"/>
    </source>
</evidence>
<dbReference type="PANTHER" id="PTHR44755:SF8">
    <property type="entry name" value="RECEPTOR LIGAND BINDING REGION DOMAIN-CONTAINING PROTEIN"/>
    <property type="match status" value="1"/>
</dbReference>
<dbReference type="Proteomes" id="UP000186922">
    <property type="component" value="Unassembled WGS sequence"/>
</dbReference>
<keyword evidence="3" id="KW-0732">Signal</keyword>
<dbReference type="GO" id="GO:0016020">
    <property type="term" value="C:membrane"/>
    <property type="evidence" value="ECO:0007669"/>
    <property type="project" value="UniProtKB-SubCell"/>
</dbReference>
<dbReference type="GO" id="GO:0007165">
    <property type="term" value="P:signal transduction"/>
    <property type="evidence" value="ECO:0007669"/>
    <property type="project" value="TreeGrafter"/>
</dbReference>
<evidence type="ECO:0000313" key="10">
    <source>
        <dbReference type="EMBL" id="GAU88431.1"/>
    </source>
</evidence>
<accession>A0A1D1UG50</accession>
<keyword evidence="4 8" id="KW-1133">Transmembrane helix</keyword>
<dbReference type="GO" id="GO:0038023">
    <property type="term" value="F:signaling receptor activity"/>
    <property type="evidence" value="ECO:0007669"/>
    <property type="project" value="TreeGrafter"/>
</dbReference>
<feature type="domain" description="Receptor ligand binding region" evidence="9">
    <location>
        <begin position="3"/>
        <end position="293"/>
    </location>
</feature>
<sequence>MYTIASYRNVPVIGVPAANVVGSTRLLRSQLPLLIRPAYSFTDVCRLIITFMNTFHFNHTAVLTDESNPFYYEFGDILEAQYRADQERLYNNAKFSYFRSEEITALRYRAILHEASLNARVLVLFANASIVRTLMLHAKDLGMTNGEYVYIAVELFRSNYWGEFTWRFDDRHDRDVQLAFRSLAIIALYERHEQFFAEFAKEVRQRSRTQYQYFYGAFEEIDPIVTSFYDSFILYSTAVRKLVEKGGSPENITDGLQIANQIKNMSLDSPLGYPINMDLNGDRSRIYSIKDLDLETGKFSDVLRIDYHEHQEIWFGSFKWPGHVGLPPDEPLCGFGGDARACNISSAIGPAGLAGIILGVLIVMLAIAGTLFSGFNARKAMYGVDPYWWRVRTDELQILSKKGLHAARSGGSLVCPRHVSQSRFLRNA</sequence>
<evidence type="ECO:0000256" key="2">
    <source>
        <dbReference type="ARBA" id="ARBA00022692"/>
    </source>
</evidence>
<dbReference type="STRING" id="947166.A0A1D1UG50"/>
<dbReference type="InterPro" id="IPR001170">
    <property type="entry name" value="ANPR/GUC"/>
</dbReference>
<evidence type="ECO:0000313" key="11">
    <source>
        <dbReference type="Proteomes" id="UP000186922"/>
    </source>
</evidence>
<keyword evidence="11" id="KW-1185">Reference proteome</keyword>
<evidence type="ECO:0000256" key="5">
    <source>
        <dbReference type="ARBA" id="ARBA00023136"/>
    </source>
</evidence>
<evidence type="ECO:0000256" key="6">
    <source>
        <dbReference type="ARBA" id="ARBA00023170"/>
    </source>
</evidence>
<dbReference type="GO" id="GO:0017046">
    <property type="term" value="F:peptide hormone binding"/>
    <property type="evidence" value="ECO:0007669"/>
    <property type="project" value="TreeGrafter"/>
</dbReference>
<dbReference type="SUPFAM" id="SSF53822">
    <property type="entry name" value="Periplasmic binding protein-like I"/>
    <property type="match status" value="1"/>
</dbReference>
<gene>
    <name evidence="10" type="primary">RvY_01134</name>
    <name evidence="10" type="synonym">RvY_01134.1</name>
    <name evidence="10" type="ORF">RvY_01134-1</name>
</gene>
<dbReference type="PRINTS" id="PR00255">
    <property type="entry name" value="NATPEPTIDER"/>
</dbReference>
<dbReference type="Gene3D" id="3.40.50.2300">
    <property type="match status" value="1"/>
</dbReference>
<organism evidence="10 11">
    <name type="scientific">Ramazzottius varieornatus</name>
    <name type="common">Water bear</name>
    <name type="synonym">Tardigrade</name>
    <dbReference type="NCBI Taxonomy" id="947166"/>
    <lineage>
        <taxon>Eukaryota</taxon>
        <taxon>Metazoa</taxon>
        <taxon>Ecdysozoa</taxon>
        <taxon>Tardigrada</taxon>
        <taxon>Eutardigrada</taxon>
        <taxon>Parachela</taxon>
        <taxon>Hypsibioidea</taxon>
        <taxon>Ramazzottiidae</taxon>
        <taxon>Ramazzottius</taxon>
    </lineage>
</organism>
<comment type="subcellular location">
    <subcellularLocation>
        <location evidence="1">Membrane</location>
        <topology evidence="1">Single-pass type I membrane protein</topology>
    </subcellularLocation>
</comment>
<dbReference type="InterPro" id="IPR052612">
    <property type="entry name" value="ANP_Clearance_Receptor"/>
</dbReference>
<dbReference type="Pfam" id="PF01094">
    <property type="entry name" value="ANF_receptor"/>
    <property type="match status" value="1"/>
</dbReference>
<evidence type="ECO:0000256" key="7">
    <source>
        <dbReference type="ARBA" id="ARBA00023180"/>
    </source>
</evidence>
<evidence type="ECO:0000256" key="1">
    <source>
        <dbReference type="ARBA" id="ARBA00004479"/>
    </source>
</evidence>
<keyword evidence="5 8" id="KW-0472">Membrane</keyword>
<keyword evidence="6" id="KW-0675">Receptor</keyword>
<keyword evidence="2 8" id="KW-0812">Transmembrane</keyword>